<feature type="region of interest" description="Disordered" evidence="1">
    <location>
        <begin position="186"/>
        <end position="257"/>
    </location>
</feature>
<keyword evidence="3" id="KW-1185">Reference proteome</keyword>
<name>A0A8R1DGU6_CAEJA</name>
<proteinExistence type="predicted"/>
<reference evidence="2" key="2">
    <citation type="submission" date="2022-06" db="UniProtKB">
        <authorList>
            <consortium name="EnsemblMetazoa"/>
        </authorList>
    </citation>
    <scope>IDENTIFICATION</scope>
    <source>
        <strain evidence="2">DF5081</strain>
    </source>
</reference>
<feature type="compositionally biased region" description="Polar residues" evidence="1">
    <location>
        <begin position="217"/>
        <end position="227"/>
    </location>
</feature>
<protein>
    <submittedName>
        <fullName evidence="2">Uncharacterized protein</fullName>
    </submittedName>
</protein>
<evidence type="ECO:0000256" key="1">
    <source>
        <dbReference type="SAM" id="MobiDB-lite"/>
    </source>
</evidence>
<sequence length="317" mass="36443">MSLPYIFLCFPRDKRLTVYQQIEANEHARYMYQFMEQRREQFKMQQHGAQMPMYHDHQRPNRFNCRRRQRKNKQSKNVNCQPIRQAPVNPAEPIISQQPKYNNYHPSRQAHVQVKLSFVQHQPIRQAPVHPAKPIISQCQPMHHQPKYDNYQPSRQAAVKVMPSSVQRQPIRQTRVHPAKPIISQCQHQQPKYNNYQPTRQAPGQTNPCSAKPQPKKPNTNTTSQYQAKHLPKKSTKVCSDSENVDSGVGSSANSGNRSPIKFLPNAFYNDPFPVSGHTISPTGVKLVPNPFYTGPPTTLAISHLDAESRHNVPKIS</sequence>
<organism evidence="2 3">
    <name type="scientific">Caenorhabditis japonica</name>
    <dbReference type="NCBI Taxonomy" id="281687"/>
    <lineage>
        <taxon>Eukaryota</taxon>
        <taxon>Metazoa</taxon>
        <taxon>Ecdysozoa</taxon>
        <taxon>Nematoda</taxon>
        <taxon>Chromadorea</taxon>
        <taxon>Rhabditida</taxon>
        <taxon>Rhabditina</taxon>
        <taxon>Rhabditomorpha</taxon>
        <taxon>Rhabditoidea</taxon>
        <taxon>Rhabditidae</taxon>
        <taxon>Peloderinae</taxon>
        <taxon>Caenorhabditis</taxon>
    </lineage>
</organism>
<evidence type="ECO:0000313" key="3">
    <source>
        <dbReference type="Proteomes" id="UP000005237"/>
    </source>
</evidence>
<evidence type="ECO:0000313" key="2">
    <source>
        <dbReference type="EnsemblMetazoa" id="CJA01879.1"/>
    </source>
</evidence>
<feature type="region of interest" description="Disordered" evidence="1">
    <location>
        <begin position="67"/>
        <end position="102"/>
    </location>
</feature>
<dbReference type="AlphaFoldDB" id="A0A8R1DGU6"/>
<dbReference type="EnsemblMetazoa" id="CJA01879.1">
    <property type="protein sequence ID" value="CJA01879.1"/>
    <property type="gene ID" value="WBGene00121083"/>
</dbReference>
<dbReference type="Proteomes" id="UP000005237">
    <property type="component" value="Unassembled WGS sequence"/>
</dbReference>
<accession>A0A8R1DGU6</accession>
<reference evidence="3" key="1">
    <citation type="submission" date="2010-08" db="EMBL/GenBank/DDBJ databases">
        <authorList>
            <consortium name="Caenorhabditis japonica Sequencing Consortium"/>
            <person name="Wilson R.K."/>
        </authorList>
    </citation>
    <scope>NUCLEOTIDE SEQUENCE [LARGE SCALE GENOMIC DNA]</scope>
    <source>
        <strain evidence="3">DF5081</strain>
    </source>
</reference>
<feature type="compositionally biased region" description="Polar residues" evidence="1">
    <location>
        <begin position="186"/>
        <end position="209"/>
    </location>
</feature>